<dbReference type="Proteomes" id="UP000466681">
    <property type="component" value="Chromosome"/>
</dbReference>
<keyword evidence="3" id="KW-1185">Reference proteome</keyword>
<evidence type="ECO:0000256" key="1">
    <source>
        <dbReference type="SAM" id="SignalP"/>
    </source>
</evidence>
<name>A0AAD1H7I0_9MYCO</name>
<dbReference type="AlphaFoldDB" id="A0AAD1H7I0"/>
<feature type="signal peptide" evidence="1">
    <location>
        <begin position="1"/>
        <end position="32"/>
    </location>
</feature>
<sequence length="132" mass="14460">MSTASIRRAAAWVASVITLCAYGVGASPVAWADDVVTYEVVSDRIAVANIEWQDVAGRRFAPAVTLPWRADVNVRAPLGPPPDGSQVRADWRQNAYPTKWVTVRIFYRGKLICQNTLDIGNAACYGVTHRIT</sequence>
<dbReference type="Gene3D" id="2.60.40.2880">
    <property type="entry name" value="MmpS1-5, C-terminal soluble domain"/>
    <property type="match status" value="1"/>
</dbReference>
<dbReference type="KEGG" id="mmor:MMOR_05660"/>
<evidence type="ECO:0000313" key="2">
    <source>
        <dbReference type="EMBL" id="BBW99629.1"/>
    </source>
</evidence>
<accession>A0AAD1H7I0</accession>
<dbReference type="InterPro" id="IPR038468">
    <property type="entry name" value="MmpS_C"/>
</dbReference>
<dbReference type="EMBL" id="AP022560">
    <property type="protein sequence ID" value="BBW99629.1"/>
    <property type="molecule type" value="Genomic_DNA"/>
</dbReference>
<keyword evidence="1" id="KW-0732">Signal</keyword>
<organism evidence="2 3">
    <name type="scientific">Mycolicibacterium moriokaense</name>
    <dbReference type="NCBI Taxonomy" id="39691"/>
    <lineage>
        <taxon>Bacteria</taxon>
        <taxon>Bacillati</taxon>
        <taxon>Actinomycetota</taxon>
        <taxon>Actinomycetes</taxon>
        <taxon>Mycobacteriales</taxon>
        <taxon>Mycobacteriaceae</taxon>
        <taxon>Mycolicibacterium</taxon>
    </lineage>
</organism>
<feature type="chain" id="PRO_5041977813" evidence="1">
    <location>
        <begin position="33"/>
        <end position="132"/>
    </location>
</feature>
<dbReference type="RefSeq" id="WP_234810210.1">
    <property type="nucleotide sequence ID" value="NZ_AP022560.1"/>
</dbReference>
<evidence type="ECO:0000313" key="3">
    <source>
        <dbReference type="Proteomes" id="UP000466681"/>
    </source>
</evidence>
<reference evidence="2 3" key="1">
    <citation type="journal article" date="2019" name="Emerg. Microbes Infect.">
        <title>Comprehensive subspecies identification of 175 nontuberculous mycobacteria species based on 7547 genomic profiles.</title>
        <authorList>
            <person name="Matsumoto Y."/>
            <person name="Kinjo T."/>
            <person name="Motooka D."/>
            <person name="Nabeya D."/>
            <person name="Jung N."/>
            <person name="Uechi K."/>
            <person name="Horii T."/>
            <person name="Iida T."/>
            <person name="Fujita J."/>
            <person name="Nakamura S."/>
        </authorList>
    </citation>
    <scope>NUCLEOTIDE SEQUENCE [LARGE SCALE GENOMIC DNA]</scope>
    <source>
        <strain evidence="2 3">JCM 6375</strain>
    </source>
</reference>
<protein>
    <submittedName>
        <fullName evidence="2">Uncharacterized protein</fullName>
    </submittedName>
</protein>
<proteinExistence type="predicted"/>
<gene>
    <name evidence="2" type="ORF">MMOR_05660</name>
</gene>